<dbReference type="AlphaFoldDB" id="A0A8J2WHM4"/>
<feature type="region of interest" description="Disordered" evidence="1">
    <location>
        <begin position="1"/>
        <end position="54"/>
    </location>
</feature>
<dbReference type="Proteomes" id="UP000789390">
    <property type="component" value="Unassembled WGS sequence"/>
</dbReference>
<reference evidence="2" key="1">
    <citation type="submission" date="2021-11" db="EMBL/GenBank/DDBJ databases">
        <authorList>
            <person name="Schell T."/>
        </authorList>
    </citation>
    <scope>NUCLEOTIDE SEQUENCE</scope>
    <source>
        <strain evidence="2">M5</strain>
    </source>
</reference>
<dbReference type="OrthoDB" id="10577278at2759"/>
<dbReference type="EMBL" id="CAKKLH010000150">
    <property type="protein sequence ID" value="CAH0104691.1"/>
    <property type="molecule type" value="Genomic_DNA"/>
</dbReference>
<evidence type="ECO:0000256" key="1">
    <source>
        <dbReference type="SAM" id="MobiDB-lite"/>
    </source>
</evidence>
<proteinExistence type="predicted"/>
<evidence type="ECO:0000313" key="2">
    <source>
        <dbReference type="EMBL" id="CAH0104691.1"/>
    </source>
</evidence>
<gene>
    <name evidence="2" type="ORF">DGAL_LOCUS7605</name>
</gene>
<sequence>MNRNRTTHQSIRLEPITKKPVKSSKQQARLIKLRASHPRSQPGPSKNRATNESTRVFANPQERANWLRRKNKRIVSIEKQLQIAKEDGVQSFLAIFSENIDAGRNTFYNFGPQASMVFQSPEGIAFVNKWHEVMNLYQKERRTADPNMQEGSSLEGQRIIHQSVTPEDENESEDSMENEYDLVEEDCVFSITLPVIIASTPSTSPEGQPLVEENARTVPTTTTPVSIVFPATQSNSTTLPMTSLGGEVFRRKAEVPESKTSCETNNPIPMNQDETTKMLAAITRSHTIKNATDRKRKLRARKREEAGNPGRGSKCFVKIDGVRVKSTSKKNVK</sequence>
<comment type="caution">
    <text evidence="2">The sequence shown here is derived from an EMBL/GenBank/DDBJ whole genome shotgun (WGS) entry which is preliminary data.</text>
</comment>
<feature type="compositionally biased region" description="Polar residues" evidence="1">
    <location>
        <begin position="38"/>
        <end position="54"/>
    </location>
</feature>
<accession>A0A8J2WHM4</accession>
<feature type="region of interest" description="Disordered" evidence="1">
    <location>
        <begin position="290"/>
        <end position="315"/>
    </location>
</feature>
<organism evidence="2 3">
    <name type="scientific">Daphnia galeata</name>
    <dbReference type="NCBI Taxonomy" id="27404"/>
    <lineage>
        <taxon>Eukaryota</taxon>
        <taxon>Metazoa</taxon>
        <taxon>Ecdysozoa</taxon>
        <taxon>Arthropoda</taxon>
        <taxon>Crustacea</taxon>
        <taxon>Branchiopoda</taxon>
        <taxon>Diplostraca</taxon>
        <taxon>Cladocera</taxon>
        <taxon>Anomopoda</taxon>
        <taxon>Daphniidae</taxon>
        <taxon>Daphnia</taxon>
    </lineage>
</organism>
<name>A0A8J2WHM4_9CRUS</name>
<protein>
    <submittedName>
        <fullName evidence="2">Uncharacterized protein</fullName>
    </submittedName>
</protein>
<feature type="compositionally biased region" description="Polar residues" evidence="1">
    <location>
        <begin position="1"/>
        <end position="10"/>
    </location>
</feature>
<keyword evidence="3" id="KW-1185">Reference proteome</keyword>
<evidence type="ECO:0000313" key="3">
    <source>
        <dbReference type="Proteomes" id="UP000789390"/>
    </source>
</evidence>